<protein>
    <recommendedName>
        <fullName evidence="4">FtsX-like permease family protein</fullName>
    </recommendedName>
</protein>
<name>A0A544YYB7_9ACTN</name>
<feature type="transmembrane region" description="Helical" evidence="1">
    <location>
        <begin position="428"/>
        <end position="454"/>
    </location>
</feature>
<gene>
    <name evidence="2" type="ORF">FLX08_11235</name>
</gene>
<feature type="transmembrane region" description="Helical" evidence="1">
    <location>
        <begin position="38"/>
        <end position="59"/>
    </location>
</feature>
<keyword evidence="1" id="KW-0472">Membrane</keyword>
<feature type="transmembrane region" description="Helical" evidence="1">
    <location>
        <begin position="384"/>
        <end position="408"/>
    </location>
</feature>
<evidence type="ECO:0000313" key="2">
    <source>
        <dbReference type="EMBL" id="TQS21760.1"/>
    </source>
</evidence>
<dbReference type="EMBL" id="VIRM01000010">
    <property type="protein sequence ID" value="TQS21760.1"/>
    <property type="molecule type" value="Genomic_DNA"/>
</dbReference>
<feature type="transmembrane region" description="Helical" evidence="1">
    <location>
        <begin position="71"/>
        <end position="100"/>
    </location>
</feature>
<feature type="transmembrane region" description="Helical" evidence="1">
    <location>
        <begin position="112"/>
        <end position="136"/>
    </location>
</feature>
<feature type="transmembrane region" description="Helical" evidence="1">
    <location>
        <begin position="338"/>
        <end position="363"/>
    </location>
</feature>
<organism evidence="2 3">
    <name type="scientific">Microbispora hainanensis</name>
    <dbReference type="NCBI Taxonomy" id="568844"/>
    <lineage>
        <taxon>Bacteria</taxon>
        <taxon>Bacillati</taxon>
        <taxon>Actinomycetota</taxon>
        <taxon>Actinomycetes</taxon>
        <taxon>Streptosporangiales</taxon>
        <taxon>Streptosporangiaceae</taxon>
        <taxon>Microbispora</taxon>
    </lineage>
</organism>
<accession>A0A544YYB7</accession>
<evidence type="ECO:0000256" key="1">
    <source>
        <dbReference type="SAM" id="Phobius"/>
    </source>
</evidence>
<evidence type="ECO:0000313" key="3">
    <source>
        <dbReference type="Proteomes" id="UP000316541"/>
    </source>
</evidence>
<comment type="caution">
    <text evidence="2">The sequence shown here is derived from an EMBL/GenBank/DDBJ whole genome shotgun (WGS) entry which is preliminary data.</text>
</comment>
<dbReference type="RefSeq" id="WP_142618602.1">
    <property type="nucleotide sequence ID" value="NZ_VIRM01000010.1"/>
</dbReference>
<feature type="transmembrane region" description="Helical" evidence="1">
    <location>
        <begin position="6"/>
        <end position="26"/>
    </location>
</feature>
<proteinExistence type="predicted"/>
<reference evidence="2 3" key="1">
    <citation type="submission" date="2019-07" db="EMBL/GenBank/DDBJ databases">
        <title>Microbispora hainanensis DSM 45428.</title>
        <authorList>
            <person name="Thawai C."/>
        </authorList>
    </citation>
    <scope>NUCLEOTIDE SEQUENCE [LARGE SCALE GENOMIC DNA]</scope>
    <source>
        <strain evidence="2 3">DSM 45428</strain>
    </source>
</reference>
<sequence length="464" mass="47467">MALEILTYLFAGSGLGSMVLAARSVPSAPGALVRRRPLAWGSALLVGGCAVMALAAWSTHEDVHYDDFGSAMTLLAAIAGGALVLLGLGPFLALLLGVAGRRSVLARDRARSVPAIVATMSATALAVTVVIVAAAATSQNRAGYRPEARPGALLVHGFSAADAPAALAAVRRELPGVPVVETYRGIRPYSLHADGADLPERYGAVTSGVIGDGALLRYLTGDPSTPYEENTAVVVTPGDAEVASVTIEHNLLGQDGDTAPVVKQVPAVVVRPSDPSVEEVFLPVKVFRDLGQDLRPDALIVDPSVHSTSETEQRRLDRSLGGVAQTYVERGYRPPSDWRIAVVAVVVAAVVVALAGALVAAGGADAPSDAPSDARSWQAAARRAALAAAIGTAVGVAAGCLAGLLIAWPATTSSAWEPPPRAGFATPWPWIAALAAGLPVLAPVLTAAVAAPVLTVRARRSARR</sequence>
<keyword evidence="1" id="KW-0812">Transmembrane</keyword>
<dbReference type="Proteomes" id="UP000316541">
    <property type="component" value="Unassembled WGS sequence"/>
</dbReference>
<evidence type="ECO:0008006" key="4">
    <source>
        <dbReference type="Google" id="ProtNLM"/>
    </source>
</evidence>
<dbReference type="AlphaFoldDB" id="A0A544YYB7"/>
<keyword evidence="1" id="KW-1133">Transmembrane helix</keyword>